<dbReference type="Gene3D" id="3.40.50.720">
    <property type="entry name" value="NAD(P)-binding Rossmann-like Domain"/>
    <property type="match status" value="1"/>
</dbReference>
<sequence length="332" mass="34534">MTKLLIYGATGYTGQMIARLAAQRGLNFRIGGRSRDKVDALASALDVEGVVLDVNDKAALDAVVQDADCVINGAGPFAATASQVIGACIANRAHYIDITGEVDVFSLAETLDVAAQEAGVMIMPGAGWDVVPSDCIARYVAQKISDPVSLRIGLAHINGIPSRGTLRTGLAALGRQVVRRDDKLVVPDEPDAVVEMNFGYAVQKCRRSPLGDVVTARKSTGIPNIEVFMAGGAALKMPDGGVEAFPEGPSDEQLARWRAFAAAEVIGRDGSRASAVVETGSGYGFTAKAAVDIAARILDGRLTPGFQSPASAYGARLVSDLGGVITDFEPAC</sequence>
<evidence type="ECO:0000313" key="3">
    <source>
        <dbReference type="Proteomes" id="UP001176471"/>
    </source>
</evidence>
<evidence type="ECO:0000259" key="1">
    <source>
        <dbReference type="Pfam" id="PF03435"/>
    </source>
</evidence>
<dbReference type="Proteomes" id="UP001176471">
    <property type="component" value="Unassembled WGS sequence"/>
</dbReference>
<feature type="domain" description="Saccharopine dehydrogenase NADP binding" evidence="1">
    <location>
        <begin position="5"/>
        <end position="123"/>
    </location>
</feature>
<gene>
    <name evidence="2" type="ORF">Q4610_15340</name>
</gene>
<keyword evidence="3" id="KW-1185">Reference proteome</keyword>
<dbReference type="SUPFAM" id="SSF51735">
    <property type="entry name" value="NAD(P)-binding Rossmann-fold domains"/>
    <property type="match status" value="1"/>
</dbReference>
<dbReference type="InterPro" id="IPR005097">
    <property type="entry name" value="Sacchrp_dh_NADP-bd"/>
</dbReference>
<name>A0ABT8ZQR4_9SPHN</name>
<accession>A0ABT8ZQR4</accession>
<dbReference type="PANTHER" id="PTHR43781:SF1">
    <property type="entry name" value="SACCHAROPINE DEHYDROGENASE"/>
    <property type="match status" value="1"/>
</dbReference>
<protein>
    <submittedName>
        <fullName evidence="2">Saccharopine dehydrogenase NADP-binding domain-containing protein</fullName>
    </submittedName>
</protein>
<reference evidence="2" key="1">
    <citation type="submission" date="2023-07" db="EMBL/GenBank/DDBJ databases">
        <title>Bacterial whole genome sequence for Sphingobium sp. HBC34.</title>
        <authorList>
            <person name="Le V."/>
            <person name="Ko S.-R."/>
            <person name="Ahn C.-Y."/>
            <person name="Oh H.-M."/>
        </authorList>
    </citation>
    <scope>NUCLEOTIDE SEQUENCE</scope>
    <source>
        <strain evidence="2">HBC34</strain>
    </source>
</reference>
<organism evidence="2 3">
    <name type="scientific">Sphingobium cyanobacteriorum</name>
    <dbReference type="NCBI Taxonomy" id="3063954"/>
    <lineage>
        <taxon>Bacteria</taxon>
        <taxon>Pseudomonadati</taxon>
        <taxon>Pseudomonadota</taxon>
        <taxon>Alphaproteobacteria</taxon>
        <taxon>Sphingomonadales</taxon>
        <taxon>Sphingomonadaceae</taxon>
        <taxon>Sphingobium</taxon>
    </lineage>
</organism>
<evidence type="ECO:0000313" key="2">
    <source>
        <dbReference type="EMBL" id="MDO7836423.1"/>
    </source>
</evidence>
<dbReference type="InterPro" id="IPR036291">
    <property type="entry name" value="NAD(P)-bd_dom_sf"/>
</dbReference>
<dbReference type="PANTHER" id="PTHR43781">
    <property type="entry name" value="SACCHAROPINE DEHYDROGENASE"/>
    <property type="match status" value="1"/>
</dbReference>
<comment type="caution">
    <text evidence="2">The sequence shown here is derived from an EMBL/GenBank/DDBJ whole genome shotgun (WGS) entry which is preliminary data.</text>
</comment>
<dbReference type="Pfam" id="PF03435">
    <property type="entry name" value="Sacchrp_dh_NADP"/>
    <property type="match status" value="1"/>
</dbReference>
<dbReference type="EMBL" id="JAUQOM010000008">
    <property type="protein sequence ID" value="MDO7836423.1"/>
    <property type="molecule type" value="Genomic_DNA"/>
</dbReference>
<proteinExistence type="predicted"/>
<dbReference type="RefSeq" id="WP_304536840.1">
    <property type="nucleotide sequence ID" value="NZ_JAUQOM010000008.1"/>
</dbReference>